<comment type="caution">
    <text evidence="3">The sequence shown here is derived from an EMBL/GenBank/DDBJ whole genome shotgun (WGS) entry which is preliminary data.</text>
</comment>
<proteinExistence type="predicted"/>
<feature type="transmembrane region" description="Helical" evidence="1">
    <location>
        <begin position="59"/>
        <end position="80"/>
    </location>
</feature>
<dbReference type="InterPro" id="IPR003646">
    <property type="entry name" value="SH3-like_bac-type"/>
</dbReference>
<keyword evidence="1" id="KW-0472">Membrane</keyword>
<dbReference type="AlphaFoldDB" id="A0A351JTM5"/>
<dbReference type="SMART" id="SM00287">
    <property type="entry name" value="SH3b"/>
    <property type="match status" value="1"/>
</dbReference>
<dbReference type="Proteomes" id="UP000264072">
    <property type="component" value="Unassembled WGS sequence"/>
</dbReference>
<evidence type="ECO:0000256" key="1">
    <source>
        <dbReference type="SAM" id="Phobius"/>
    </source>
</evidence>
<evidence type="ECO:0000313" key="3">
    <source>
        <dbReference type="EMBL" id="HAZ29645.1"/>
    </source>
</evidence>
<name>A0A351JTM5_UNCKA</name>
<dbReference type="Pfam" id="PF08239">
    <property type="entry name" value="SH3_3"/>
    <property type="match status" value="1"/>
</dbReference>
<feature type="domain" description="SH3b" evidence="2">
    <location>
        <begin position="363"/>
        <end position="427"/>
    </location>
</feature>
<dbReference type="EMBL" id="DNHX01000026">
    <property type="protein sequence ID" value="HAZ29645.1"/>
    <property type="molecule type" value="Genomic_DNA"/>
</dbReference>
<dbReference type="Pfam" id="PF08308">
    <property type="entry name" value="PEGA"/>
    <property type="match status" value="2"/>
</dbReference>
<dbReference type="InterPro" id="IPR013229">
    <property type="entry name" value="PEGA"/>
</dbReference>
<gene>
    <name evidence="3" type="ORF">DCY43_02760</name>
</gene>
<keyword evidence="1" id="KW-0812">Transmembrane</keyword>
<dbReference type="PROSITE" id="PS51781">
    <property type="entry name" value="SH3B"/>
    <property type="match status" value="1"/>
</dbReference>
<protein>
    <recommendedName>
        <fullName evidence="2">SH3b domain-containing protein</fullName>
    </recommendedName>
</protein>
<accession>A0A351JTM5</accession>
<evidence type="ECO:0000259" key="2">
    <source>
        <dbReference type="PROSITE" id="PS51781"/>
    </source>
</evidence>
<evidence type="ECO:0000313" key="4">
    <source>
        <dbReference type="Proteomes" id="UP000264072"/>
    </source>
</evidence>
<sequence length="427" mass="46422">MYCGKQQLIINSAVNVDILALKWYFLDMADRVSTIFTPVNQKYYSGSAVSSAGQKKKNIFAFVLTAVGVVLTCYFGYLLVNRFFFPSAKPYLDADVYYGKAKVSVNGVEAGETPLENYVVKKGSGTVRFEGDAGVAYETTVPFEAGYPSLVKRDLGVDEVFSSGFSLWYEKSDTGNVLSVISEPSDALVFIDGSEVGKTPFASDKLTDGAYELRIEKANYEPQNFRLSVFKDQKVNVAFKLFPLPAPASVKLMTGSTNIYDVNSADSIITANPQQWAKALVYWNKTRGINIMGYGINRDFVFKYVLDFAGNFYDTDASAVDPEKVVLADGKIAYLRKEADVEGVSAQAKESLAKIGTGAGLGKSVKVITTPTGWLRVRSTASLNGTEVGRLSVGDIVTVIEESAGWVKIKSASGLEGWASADYLQSL</sequence>
<organism evidence="3 4">
    <name type="scientific">candidate division WWE3 bacterium</name>
    <dbReference type="NCBI Taxonomy" id="2053526"/>
    <lineage>
        <taxon>Bacteria</taxon>
        <taxon>Katanobacteria</taxon>
    </lineage>
</organism>
<dbReference type="Gene3D" id="2.30.30.40">
    <property type="entry name" value="SH3 Domains"/>
    <property type="match status" value="1"/>
</dbReference>
<keyword evidence="1" id="KW-1133">Transmembrane helix</keyword>
<reference evidence="3 4" key="1">
    <citation type="journal article" date="2018" name="Nat. Biotechnol.">
        <title>A standardized bacterial taxonomy based on genome phylogeny substantially revises the tree of life.</title>
        <authorList>
            <person name="Parks D.H."/>
            <person name="Chuvochina M."/>
            <person name="Waite D.W."/>
            <person name="Rinke C."/>
            <person name="Skarshewski A."/>
            <person name="Chaumeil P.A."/>
            <person name="Hugenholtz P."/>
        </authorList>
    </citation>
    <scope>NUCLEOTIDE SEQUENCE [LARGE SCALE GENOMIC DNA]</scope>
    <source>
        <strain evidence="3">UBA10185</strain>
    </source>
</reference>